<protein>
    <submittedName>
        <fullName evidence="2">Acetyltransferase, GNAT family</fullName>
    </submittedName>
</protein>
<evidence type="ECO:0000313" key="3">
    <source>
        <dbReference type="Proteomes" id="UP000030700"/>
    </source>
</evidence>
<keyword evidence="3" id="KW-1185">Reference proteome</keyword>
<dbReference type="Gene3D" id="3.40.630.30">
    <property type="match status" value="1"/>
</dbReference>
<dbReference type="Pfam" id="PF13508">
    <property type="entry name" value="Acetyltransf_7"/>
    <property type="match status" value="1"/>
</dbReference>
<dbReference type="PROSITE" id="PS51186">
    <property type="entry name" value="GNAT"/>
    <property type="match status" value="1"/>
</dbReference>
<dbReference type="InterPro" id="IPR000182">
    <property type="entry name" value="GNAT_dom"/>
</dbReference>
<dbReference type="AlphaFoldDB" id="A0A0S6W6G6"/>
<proteinExistence type="predicted"/>
<evidence type="ECO:0000313" key="2">
    <source>
        <dbReference type="EMBL" id="GAK53278.1"/>
    </source>
</evidence>
<dbReference type="STRING" id="1499966.U14_04543"/>
<sequence>MQLAMIKTLQDVEQCVELYIEVFNAAPWNDEWTTATASQRLSDIYHSPGFLGIACHVDDRLVGCLLGNIEQYYTGPYFFLKEMCVRTALQRQGIGQQLFERLYQQLQQDQMTSILLFTAKDFFPYTFYQKHGFHEVNGMRMMKKDW</sequence>
<organism evidence="2">
    <name type="scientific">Candidatus Moduliflexus flocculans</name>
    <dbReference type="NCBI Taxonomy" id="1499966"/>
    <lineage>
        <taxon>Bacteria</taxon>
        <taxon>Candidatus Moduliflexota</taxon>
        <taxon>Candidatus Moduliflexia</taxon>
        <taxon>Candidatus Moduliflexales</taxon>
        <taxon>Candidatus Moduliflexaceae</taxon>
    </lineage>
</organism>
<dbReference type="GO" id="GO:0016747">
    <property type="term" value="F:acyltransferase activity, transferring groups other than amino-acyl groups"/>
    <property type="evidence" value="ECO:0007669"/>
    <property type="project" value="InterPro"/>
</dbReference>
<reference evidence="2" key="1">
    <citation type="journal article" date="2015" name="PeerJ">
        <title>First genomic representation of candidate bacterial phylum KSB3 points to enhanced environmental sensing as a trigger of wastewater bulking.</title>
        <authorList>
            <person name="Sekiguchi Y."/>
            <person name="Ohashi A."/>
            <person name="Parks D.H."/>
            <person name="Yamauchi T."/>
            <person name="Tyson G.W."/>
            <person name="Hugenholtz P."/>
        </authorList>
    </citation>
    <scope>NUCLEOTIDE SEQUENCE [LARGE SCALE GENOMIC DNA]</scope>
</reference>
<feature type="domain" description="N-acetyltransferase" evidence="1">
    <location>
        <begin position="1"/>
        <end position="146"/>
    </location>
</feature>
<accession>A0A0S6W6G6</accession>
<name>A0A0S6W6G6_9BACT</name>
<dbReference type="CDD" id="cd04301">
    <property type="entry name" value="NAT_SF"/>
    <property type="match status" value="1"/>
</dbReference>
<evidence type="ECO:0000259" key="1">
    <source>
        <dbReference type="PROSITE" id="PS51186"/>
    </source>
</evidence>
<dbReference type="EMBL" id="DF820459">
    <property type="protein sequence ID" value="GAK53278.1"/>
    <property type="molecule type" value="Genomic_DNA"/>
</dbReference>
<dbReference type="HOGENOM" id="CLU_118417_0_0_0"/>
<keyword evidence="2" id="KW-0808">Transferase</keyword>
<dbReference type="Proteomes" id="UP000030700">
    <property type="component" value="Unassembled WGS sequence"/>
</dbReference>
<dbReference type="SUPFAM" id="SSF55729">
    <property type="entry name" value="Acyl-CoA N-acyltransferases (Nat)"/>
    <property type="match status" value="1"/>
</dbReference>
<dbReference type="InterPro" id="IPR016181">
    <property type="entry name" value="Acyl_CoA_acyltransferase"/>
</dbReference>
<gene>
    <name evidence="2" type="ORF">U14_04543</name>
</gene>